<dbReference type="PANTHER" id="PTHR46586">
    <property type="entry name" value="ANKYRIN REPEAT-CONTAINING PROTEIN"/>
    <property type="match status" value="1"/>
</dbReference>
<evidence type="ECO:0000313" key="2">
    <source>
        <dbReference type="Proteomes" id="UP000736787"/>
    </source>
</evidence>
<gene>
    <name evidence="1" type="ORF">PC117_g6377</name>
</gene>
<dbReference type="PANTHER" id="PTHR46586:SF3">
    <property type="entry name" value="ANKYRIN REPEAT-CONTAINING PROTEIN"/>
    <property type="match status" value="1"/>
</dbReference>
<sequence length="90" mass="10042">MDKAAANGHWEVVKWLHEKRSEGCTMAALDGTATNDHLDILHANEIEENTVISIDVALSRGHMEVQLGNGSVAPRKHRWMHELSNGFRSL</sequence>
<reference evidence="1" key="1">
    <citation type="submission" date="2018-10" db="EMBL/GenBank/DDBJ databases">
        <title>Effector identification in a new, highly contiguous assembly of the strawberry crown rot pathogen Phytophthora cactorum.</title>
        <authorList>
            <person name="Armitage A.D."/>
            <person name="Nellist C.F."/>
            <person name="Bates H."/>
            <person name="Vickerstaff R.J."/>
            <person name="Harrison R.J."/>
        </authorList>
    </citation>
    <scope>NUCLEOTIDE SEQUENCE</scope>
    <source>
        <strain evidence="1">4040</strain>
    </source>
</reference>
<dbReference type="Proteomes" id="UP000736787">
    <property type="component" value="Unassembled WGS sequence"/>
</dbReference>
<comment type="caution">
    <text evidence="1">The sequence shown here is derived from an EMBL/GenBank/DDBJ whole genome shotgun (WGS) entry which is preliminary data.</text>
</comment>
<evidence type="ECO:0008006" key="3">
    <source>
        <dbReference type="Google" id="ProtNLM"/>
    </source>
</evidence>
<evidence type="ECO:0000313" key="1">
    <source>
        <dbReference type="EMBL" id="KAG2947965.1"/>
    </source>
</evidence>
<proteinExistence type="predicted"/>
<name>A0A8T1E8U1_9STRA</name>
<dbReference type="InterPro" id="IPR052050">
    <property type="entry name" value="SecEffector_AnkRepeat"/>
</dbReference>
<dbReference type="AlphaFoldDB" id="A0A8T1E8U1"/>
<accession>A0A8T1E8U1</accession>
<organism evidence="1 2">
    <name type="scientific">Phytophthora cactorum</name>
    <dbReference type="NCBI Taxonomy" id="29920"/>
    <lineage>
        <taxon>Eukaryota</taxon>
        <taxon>Sar</taxon>
        <taxon>Stramenopiles</taxon>
        <taxon>Oomycota</taxon>
        <taxon>Peronosporomycetes</taxon>
        <taxon>Peronosporales</taxon>
        <taxon>Peronosporaceae</taxon>
        <taxon>Phytophthora</taxon>
    </lineage>
</organism>
<dbReference type="EMBL" id="RCMK01000121">
    <property type="protein sequence ID" value="KAG2947965.1"/>
    <property type="molecule type" value="Genomic_DNA"/>
</dbReference>
<protein>
    <recommendedName>
        <fullName evidence="3">Ankyrin repeat-containing domain</fullName>
    </recommendedName>
</protein>